<feature type="transmembrane region" description="Helical" evidence="4">
    <location>
        <begin position="216"/>
        <end position="238"/>
    </location>
</feature>
<dbReference type="SUPFAM" id="SSF103473">
    <property type="entry name" value="MFS general substrate transporter"/>
    <property type="match status" value="1"/>
</dbReference>
<proteinExistence type="predicted"/>
<feature type="transmembrane region" description="Helical" evidence="4">
    <location>
        <begin position="47"/>
        <end position="72"/>
    </location>
</feature>
<feature type="transmembrane region" description="Helical" evidence="4">
    <location>
        <begin position="258"/>
        <end position="278"/>
    </location>
</feature>
<gene>
    <name evidence="6" type="ORF">MOX91_04100</name>
</gene>
<evidence type="ECO:0000256" key="4">
    <source>
        <dbReference type="SAM" id="Phobius"/>
    </source>
</evidence>
<reference evidence="6 7" key="1">
    <citation type="submission" date="2022-03" db="EMBL/GenBank/DDBJ databases">
        <title>Novel taxa within the pig intestine.</title>
        <authorList>
            <person name="Wylensek D."/>
            <person name="Bishof K."/>
            <person name="Afrizal A."/>
            <person name="Clavel T."/>
        </authorList>
    </citation>
    <scope>NUCLEOTIDE SEQUENCE [LARGE SCALE GENOMIC DNA]</scope>
    <source>
        <strain evidence="6 7">CLA-KB-P66</strain>
    </source>
</reference>
<sequence>MATNTKTSKTAFGVLAALSLAHMLNDTMQSIINAVYPLLKENLALTFSQVGLIIFVYQISASIMQPIFGYFLDKKPTAYILPFGMLSTMAGLLGIAYSTRFETLLVSVLFSGAGSSILHPEASRLTSLASGGRRGLAQSVFQVGGSMGYSLGPMLAALFITPYGQGRIASFAILAFAAIIGLMPVCKWYSKRISHAKNSDISTSAQPRRNIPKKTVAFIVSILMFLVFSKNFYTASLSNYYTFYLMEKFGMSIENSQLMLFAFLFASALGTLLGGPFGDKYGRRLVIWISILGAAPFALLMPYASLKWTFALSLIIGFIMSSAFSAILVYAQEMMPLKLGLVSGMFFGLAFGFGGISSAILGKLTDLYGINFVYALCSFIPLTGMVAYFLPRVRDLQKLKK</sequence>
<dbReference type="Gene3D" id="1.20.1250.20">
    <property type="entry name" value="MFS general substrate transporter like domains"/>
    <property type="match status" value="2"/>
</dbReference>
<feature type="transmembrane region" description="Helical" evidence="4">
    <location>
        <begin position="168"/>
        <end position="189"/>
    </location>
</feature>
<evidence type="ECO:0000313" key="6">
    <source>
        <dbReference type="EMBL" id="MDX8415362.1"/>
    </source>
</evidence>
<dbReference type="Pfam" id="PF07690">
    <property type="entry name" value="MFS_1"/>
    <property type="match status" value="1"/>
</dbReference>
<evidence type="ECO:0000259" key="5">
    <source>
        <dbReference type="PROSITE" id="PS50850"/>
    </source>
</evidence>
<feature type="transmembrane region" description="Helical" evidence="4">
    <location>
        <begin position="310"/>
        <end position="330"/>
    </location>
</feature>
<keyword evidence="3 4" id="KW-0472">Membrane</keyword>
<evidence type="ECO:0000313" key="7">
    <source>
        <dbReference type="Proteomes" id="UP001275932"/>
    </source>
</evidence>
<name>A0ABU4WIP4_9BACT</name>
<keyword evidence="2 4" id="KW-1133">Transmembrane helix</keyword>
<feature type="transmembrane region" description="Helical" evidence="4">
    <location>
        <begin position="367"/>
        <end position="390"/>
    </location>
</feature>
<keyword evidence="1 4" id="KW-0812">Transmembrane</keyword>
<keyword evidence="7" id="KW-1185">Reference proteome</keyword>
<feature type="transmembrane region" description="Helical" evidence="4">
    <location>
        <begin position="79"/>
        <end position="97"/>
    </location>
</feature>
<dbReference type="EMBL" id="JALBUT010000004">
    <property type="protein sequence ID" value="MDX8415362.1"/>
    <property type="molecule type" value="Genomic_DNA"/>
</dbReference>
<feature type="transmembrane region" description="Helical" evidence="4">
    <location>
        <begin position="285"/>
        <end position="304"/>
    </location>
</feature>
<dbReference type="PANTHER" id="PTHR43129:SF1">
    <property type="entry name" value="FOSMIDOMYCIN RESISTANCE PROTEIN"/>
    <property type="match status" value="1"/>
</dbReference>
<dbReference type="Proteomes" id="UP001275932">
    <property type="component" value="Unassembled WGS sequence"/>
</dbReference>
<organism evidence="6 7">
    <name type="scientific">Intestinicryptomonas porci</name>
    <dbReference type="NCBI Taxonomy" id="2926320"/>
    <lineage>
        <taxon>Bacteria</taxon>
        <taxon>Pseudomonadati</taxon>
        <taxon>Verrucomicrobiota</taxon>
        <taxon>Opitutia</taxon>
        <taxon>Opitutales</taxon>
        <taxon>Intestinicryptomonaceae</taxon>
        <taxon>Intestinicryptomonas</taxon>
    </lineage>
</organism>
<dbReference type="RefSeq" id="WP_370396809.1">
    <property type="nucleotide sequence ID" value="NZ_JALBUT010000004.1"/>
</dbReference>
<evidence type="ECO:0000256" key="1">
    <source>
        <dbReference type="ARBA" id="ARBA00022692"/>
    </source>
</evidence>
<dbReference type="PROSITE" id="PS50850">
    <property type="entry name" value="MFS"/>
    <property type="match status" value="1"/>
</dbReference>
<comment type="caution">
    <text evidence="6">The sequence shown here is derived from an EMBL/GenBank/DDBJ whole genome shotgun (WGS) entry which is preliminary data.</text>
</comment>
<protein>
    <submittedName>
        <fullName evidence="6">MFS transporter</fullName>
    </submittedName>
</protein>
<evidence type="ECO:0000256" key="3">
    <source>
        <dbReference type="ARBA" id="ARBA00023136"/>
    </source>
</evidence>
<dbReference type="InterPro" id="IPR036259">
    <property type="entry name" value="MFS_trans_sf"/>
</dbReference>
<dbReference type="InterPro" id="IPR020846">
    <property type="entry name" value="MFS_dom"/>
</dbReference>
<feature type="transmembrane region" description="Helical" evidence="4">
    <location>
        <begin position="339"/>
        <end position="361"/>
    </location>
</feature>
<feature type="domain" description="Major facilitator superfamily (MFS) profile" evidence="5">
    <location>
        <begin position="14"/>
        <end position="395"/>
    </location>
</feature>
<dbReference type="CDD" id="cd17478">
    <property type="entry name" value="MFS_FsR"/>
    <property type="match status" value="1"/>
</dbReference>
<accession>A0ABU4WIP4</accession>
<dbReference type="PANTHER" id="PTHR43129">
    <property type="entry name" value="FOSMIDOMYCIN RESISTANCE PROTEIN"/>
    <property type="match status" value="1"/>
</dbReference>
<evidence type="ECO:0000256" key="2">
    <source>
        <dbReference type="ARBA" id="ARBA00022989"/>
    </source>
</evidence>
<dbReference type="InterPro" id="IPR011701">
    <property type="entry name" value="MFS"/>
</dbReference>